<dbReference type="EMBL" id="JARLKY010000068">
    <property type="protein sequence ID" value="MEC0230437.1"/>
    <property type="molecule type" value="Genomic_DNA"/>
</dbReference>
<dbReference type="GO" id="GO:0016829">
    <property type="term" value="F:lyase activity"/>
    <property type="evidence" value="ECO:0007669"/>
    <property type="project" value="UniProtKB-KW"/>
</dbReference>
<dbReference type="InterPro" id="IPR017556">
    <property type="entry name" value="Malonate_beta"/>
</dbReference>
<dbReference type="PANTHER" id="PTHR42995">
    <property type="entry name" value="ACETYL-COENZYME A CARBOXYLASE CARBOXYL TRANSFERASE SUBUNIT BETA, CHLOROPLASTIC"/>
    <property type="match status" value="1"/>
</dbReference>
<keyword evidence="2" id="KW-1133">Transmembrane helix</keyword>
<reference evidence="4 5" key="1">
    <citation type="submission" date="2023-03" db="EMBL/GenBank/DDBJ databases">
        <title>Bacillus Genome Sequencing.</title>
        <authorList>
            <person name="Dunlap C."/>
        </authorList>
    </citation>
    <scope>NUCLEOTIDE SEQUENCE [LARGE SCALE GENOMIC DNA]</scope>
    <source>
        <strain evidence="4 5">BD-533</strain>
    </source>
</reference>
<keyword evidence="4" id="KW-0456">Lyase</keyword>
<evidence type="ECO:0000256" key="1">
    <source>
        <dbReference type="ARBA" id="ARBA00022679"/>
    </source>
</evidence>
<dbReference type="EC" id="4.1.1.88" evidence="4"/>
<gene>
    <name evidence="4" type="ORF">P4I72_25210</name>
</gene>
<feature type="domain" description="CoA carboxyltransferase N-terminal" evidence="3">
    <location>
        <begin position="1"/>
        <end position="254"/>
    </location>
</feature>
<comment type="caution">
    <text evidence="4">The sequence shown here is derived from an EMBL/GenBank/DDBJ whole genome shotgun (WGS) entry which is preliminary data.</text>
</comment>
<dbReference type="InterPro" id="IPR009648">
    <property type="entry name" value="Malonate_gamma"/>
</dbReference>
<keyword evidence="5" id="KW-1185">Reference proteome</keyword>
<dbReference type="Proteomes" id="UP001338137">
    <property type="component" value="Unassembled WGS sequence"/>
</dbReference>
<dbReference type="RefSeq" id="WP_326074471.1">
    <property type="nucleotide sequence ID" value="NZ_JARLKY010000068.1"/>
</dbReference>
<dbReference type="NCBIfam" id="NF005530">
    <property type="entry name" value="PRK07189.1"/>
    <property type="match status" value="1"/>
</dbReference>
<organism evidence="4 5">
    <name type="scientific">Paenibacillus alba</name>
    <dbReference type="NCBI Taxonomy" id="1197127"/>
    <lineage>
        <taxon>Bacteria</taxon>
        <taxon>Bacillati</taxon>
        <taxon>Bacillota</taxon>
        <taxon>Bacilli</taxon>
        <taxon>Bacillales</taxon>
        <taxon>Paenibacillaceae</taxon>
        <taxon>Paenibacillus</taxon>
    </lineage>
</organism>
<evidence type="ECO:0000259" key="3">
    <source>
        <dbReference type="PROSITE" id="PS50980"/>
    </source>
</evidence>
<sequence length="571" mass="62232">MTIPIRERNSFIELNARERAQSVIDQGTFRELLGPFEKMESPHLEAQGIVPQSDDGVIIGRGTIEGHSAVVVSIEGAFLGGGIGEVSGAKIAGVLELAIQDNLNGIPTRAVLLLETGGVRLQEGNYGLLAIAEMHAAIVALRRYQPVVCVIAGMIGCFGGMSIAAGLCSTVMMTRQGRLQLNGPEVIEQEAGILEWDSRDRPLIWQTVGGEQRYETGMTDFLIEDDSEDIFLSIRSVYRSDIHHNLRSAQVESYLARLALIDTEQTIQPKSLRKLWDKSTLHTDDSDIQTLKALWQQPNPETSISRGRTWFQALTGYQEPLQNGAPTVLCADSIIGDERVRYIAVVPNRNNRFYRARSGEVGLDEGWTIAHYVRQAMEEDKDGQRRTIVAIIDVPSQAYGYREEMLGIYLACAAAADAYASARLAGHTVIAFMVGNAISGAFLAHGLQANRLVALNDPGVSVQVMSKKSAARVTKRSIEELEATAQKIPAAAYDIESFATLGALHSLTSGINADQPTSTDIVKVRQHLLMDAISASRKSSPDLSSRLLSGEAKINRAASIAVRLKLAEQWI</sequence>
<name>A0ABU6G8D5_9BACL</name>
<dbReference type="SUPFAM" id="SSF52096">
    <property type="entry name" value="ClpP/crotonase"/>
    <property type="match status" value="2"/>
</dbReference>
<dbReference type="Pfam" id="PF06833">
    <property type="entry name" value="MdcE"/>
    <property type="match status" value="1"/>
</dbReference>
<keyword evidence="2" id="KW-0472">Membrane</keyword>
<dbReference type="InterPro" id="IPR011762">
    <property type="entry name" value="COA_CT_N"/>
</dbReference>
<dbReference type="PANTHER" id="PTHR42995:SF1">
    <property type="entry name" value="MALONATE DECARBOXYLASE BETA SUBUNIT"/>
    <property type="match status" value="1"/>
</dbReference>
<protein>
    <submittedName>
        <fullName evidence="4">Biotin-independent malonate decarboxylase subunit beta</fullName>
        <ecNumber evidence="4">4.1.1.88</ecNumber>
    </submittedName>
</protein>
<feature type="transmembrane region" description="Helical" evidence="2">
    <location>
        <begin position="147"/>
        <end position="167"/>
    </location>
</feature>
<dbReference type="NCBIfam" id="TIGR03133">
    <property type="entry name" value="malonate_beta"/>
    <property type="match status" value="1"/>
</dbReference>
<keyword evidence="1" id="KW-0808">Transferase</keyword>
<accession>A0ABU6G8D5</accession>
<evidence type="ECO:0000313" key="5">
    <source>
        <dbReference type="Proteomes" id="UP001338137"/>
    </source>
</evidence>
<evidence type="ECO:0000256" key="2">
    <source>
        <dbReference type="SAM" id="Phobius"/>
    </source>
</evidence>
<dbReference type="NCBIfam" id="TIGR03134">
    <property type="entry name" value="malonate_gamma"/>
    <property type="match status" value="1"/>
</dbReference>
<dbReference type="InterPro" id="IPR029045">
    <property type="entry name" value="ClpP/crotonase-like_dom_sf"/>
</dbReference>
<keyword evidence="2" id="KW-0812">Transmembrane</keyword>
<evidence type="ECO:0000313" key="4">
    <source>
        <dbReference type="EMBL" id="MEC0230437.1"/>
    </source>
</evidence>
<dbReference type="PROSITE" id="PS50980">
    <property type="entry name" value="COA_CT_NTER"/>
    <property type="match status" value="1"/>
</dbReference>
<proteinExistence type="predicted"/>
<dbReference type="Gene3D" id="3.90.226.10">
    <property type="entry name" value="2-enoyl-CoA Hydratase, Chain A, domain 1"/>
    <property type="match status" value="2"/>
</dbReference>